<evidence type="ECO:0000313" key="1">
    <source>
        <dbReference type="EMBL" id="KAJ4334479.1"/>
    </source>
</evidence>
<protein>
    <submittedName>
        <fullName evidence="1">Uncharacterized protein</fullName>
    </submittedName>
</protein>
<sequence length="139" mass="16061">MVTPNKFPEKLLKETVKTWKSTKRGKKPLPLLDGKRKWFIHLDQMSPKDSPFGDKLPITTFSDIILRICSSMRAWNSLQNEYLYAQQEGRNIRIDLILNPWDSSMDCGNEFRYFVPPPAARGLEATVEALKLSAVSQYR</sequence>
<comment type="caution">
    <text evidence="1">The sequence shown here is derived from an EMBL/GenBank/DDBJ whole genome shotgun (WGS) entry which is preliminary data.</text>
</comment>
<name>A0A9W9BXN3_9PLEO</name>
<dbReference type="AlphaFoldDB" id="A0A9W9BXN3"/>
<gene>
    <name evidence="1" type="ORF">N0V87_006807</name>
</gene>
<dbReference type="EMBL" id="JAPEUV010000076">
    <property type="protein sequence ID" value="KAJ4334479.1"/>
    <property type="molecule type" value="Genomic_DNA"/>
</dbReference>
<organism evidence="1 2">
    <name type="scientific">Didymella glomerata</name>
    <dbReference type="NCBI Taxonomy" id="749621"/>
    <lineage>
        <taxon>Eukaryota</taxon>
        <taxon>Fungi</taxon>
        <taxon>Dikarya</taxon>
        <taxon>Ascomycota</taxon>
        <taxon>Pezizomycotina</taxon>
        <taxon>Dothideomycetes</taxon>
        <taxon>Pleosporomycetidae</taxon>
        <taxon>Pleosporales</taxon>
        <taxon>Pleosporineae</taxon>
        <taxon>Didymellaceae</taxon>
        <taxon>Didymella</taxon>
    </lineage>
</organism>
<evidence type="ECO:0000313" key="2">
    <source>
        <dbReference type="Proteomes" id="UP001140562"/>
    </source>
</evidence>
<dbReference type="Proteomes" id="UP001140562">
    <property type="component" value="Unassembled WGS sequence"/>
</dbReference>
<dbReference type="OrthoDB" id="360540at2759"/>
<keyword evidence="2" id="KW-1185">Reference proteome</keyword>
<reference evidence="1" key="1">
    <citation type="submission" date="2022-10" db="EMBL/GenBank/DDBJ databases">
        <title>Tapping the CABI collections for fungal endophytes: first genome assemblies for Collariella, Neodidymelliopsis, Ascochyta clinopodiicola, Didymella pomorum, Didymosphaeria variabile, Neocosmospora piperis and Neocucurbitaria cava.</title>
        <authorList>
            <person name="Hill R."/>
        </authorList>
    </citation>
    <scope>NUCLEOTIDE SEQUENCE</scope>
    <source>
        <strain evidence="1">IMI 360193</strain>
    </source>
</reference>
<proteinExistence type="predicted"/>
<accession>A0A9W9BXN3</accession>